<evidence type="ECO:0000313" key="3">
    <source>
        <dbReference type="Proteomes" id="UP000321408"/>
    </source>
</evidence>
<dbReference type="KEGG" id="psyt:DSAG12_00428"/>
<dbReference type="AlphaFoldDB" id="A0A5B9D6I6"/>
<reference evidence="2 3" key="1">
    <citation type="journal article" date="2020" name="Nature">
        <title>Isolation of an archaeon at the prokaryote-eukaryote interface.</title>
        <authorList>
            <person name="Imachi H."/>
            <person name="Nobu M.K."/>
            <person name="Nakahara N."/>
            <person name="Morono Y."/>
            <person name="Ogawara M."/>
            <person name="Takaki Y."/>
            <person name="Takano Y."/>
            <person name="Uematsu K."/>
            <person name="Ikuta T."/>
            <person name="Ito M."/>
            <person name="Matsui Y."/>
            <person name="Miyazaki M."/>
            <person name="Murata K."/>
            <person name="Saito Y."/>
            <person name="Sakai S."/>
            <person name="Song C."/>
            <person name="Tasumi E."/>
            <person name="Yamanaka Y."/>
            <person name="Yamaguchi T."/>
            <person name="Kamagata Y."/>
            <person name="Tamaki H."/>
            <person name="Takai K."/>
        </authorList>
    </citation>
    <scope>NUCLEOTIDE SEQUENCE [LARGE SCALE GENOMIC DNA]</scope>
    <source>
        <strain evidence="2 3">MK-D1</strain>
    </source>
</reference>
<feature type="transmembrane region" description="Helical" evidence="1">
    <location>
        <begin position="63"/>
        <end position="91"/>
    </location>
</feature>
<reference evidence="2 3" key="2">
    <citation type="journal article" date="2024" name="Int. J. Syst. Evol. Microbiol.">
        <title>Promethearchaeum syntrophicum gen. nov., sp. nov., an anaerobic, obligately syntrophic archaeon, the first isolate of the lineage 'Asgard' archaea, and proposal of the new archaeal phylum Promethearchaeota phyl. nov. and kingdom Promethearchaeati regn. nov.</title>
        <authorList>
            <person name="Imachi H."/>
            <person name="Nobu M.K."/>
            <person name="Kato S."/>
            <person name="Takaki Y."/>
            <person name="Miyazaki M."/>
            <person name="Miyata M."/>
            <person name="Ogawara M."/>
            <person name="Saito Y."/>
            <person name="Sakai S."/>
            <person name="Tahara Y.O."/>
            <person name="Takano Y."/>
            <person name="Tasumi E."/>
            <person name="Uematsu K."/>
            <person name="Yoshimura T."/>
            <person name="Itoh T."/>
            <person name="Ohkuma M."/>
            <person name="Takai K."/>
        </authorList>
    </citation>
    <scope>NUCLEOTIDE SEQUENCE [LARGE SCALE GENOMIC DNA]</scope>
    <source>
        <strain evidence="2 3">MK-D1</strain>
    </source>
</reference>
<evidence type="ECO:0000256" key="1">
    <source>
        <dbReference type="SAM" id="Phobius"/>
    </source>
</evidence>
<sequence>MESLRKLNNPTIFLKFLYWMNILIFIVFLYFLIWMNRINELFIEPPLSSDSWLEAHSWIELSFFNITFIFAEPSSTFFVYFLGVITIFYGIKLISKNNKQKSLIWWGMALILWGLGAIFAGTSYQALNYELKCANQENCLWTTWLEIMYLLLSVASVNSMMFAQSYSCVAGKKRFAMQLYGLFNSIIYMIILTVGIALPVNFLLSFELLVLFLIPGFIFFMIQNVKRYRSEKNKMDIIFIRIWLILAIVMILYIGYLLLGISGWFWGFGIWFTANDILHIGLIVWMVYIGHNTAKYVKDFQ</sequence>
<feature type="transmembrane region" description="Helical" evidence="1">
    <location>
        <begin position="204"/>
        <end position="225"/>
    </location>
</feature>
<feature type="transmembrane region" description="Helical" evidence="1">
    <location>
        <begin position="237"/>
        <end position="258"/>
    </location>
</feature>
<keyword evidence="1" id="KW-0812">Transmembrane</keyword>
<keyword evidence="1" id="KW-0472">Membrane</keyword>
<feature type="transmembrane region" description="Helical" evidence="1">
    <location>
        <begin position="147"/>
        <end position="167"/>
    </location>
</feature>
<dbReference type="Proteomes" id="UP000321408">
    <property type="component" value="Chromosome"/>
</dbReference>
<name>A0A5B9D6I6_9ARCH</name>
<dbReference type="GeneID" id="41328431"/>
<feature type="transmembrane region" description="Helical" evidence="1">
    <location>
        <begin position="103"/>
        <end position="127"/>
    </location>
</feature>
<proteinExistence type="predicted"/>
<evidence type="ECO:0000313" key="2">
    <source>
        <dbReference type="EMBL" id="QEE14615.1"/>
    </source>
</evidence>
<feature type="transmembrane region" description="Helical" evidence="1">
    <location>
        <begin position="179"/>
        <end position="198"/>
    </location>
</feature>
<dbReference type="RefSeq" id="WP_147661564.1">
    <property type="nucleotide sequence ID" value="NZ_CP042905.2"/>
</dbReference>
<protein>
    <submittedName>
        <fullName evidence="2">Uncharacterized protein</fullName>
    </submittedName>
</protein>
<keyword evidence="1" id="KW-1133">Transmembrane helix</keyword>
<feature type="transmembrane region" description="Helical" evidence="1">
    <location>
        <begin position="12"/>
        <end position="33"/>
    </location>
</feature>
<accession>A0A5B9D6I6</accession>
<feature type="transmembrane region" description="Helical" evidence="1">
    <location>
        <begin position="264"/>
        <end position="288"/>
    </location>
</feature>
<gene>
    <name evidence="2" type="ORF">DSAG12_00428</name>
</gene>
<keyword evidence="3" id="KW-1185">Reference proteome</keyword>
<organism evidence="2 3">
    <name type="scientific">Promethearchaeum syntrophicum</name>
    <dbReference type="NCBI Taxonomy" id="2594042"/>
    <lineage>
        <taxon>Archaea</taxon>
        <taxon>Promethearchaeati</taxon>
        <taxon>Promethearchaeota</taxon>
        <taxon>Promethearchaeia</taxon>
        <taxon>Promethearchaeales</taxon>
        <taxon>Promethearchaeaceae</taxon>
        <taxon>Promethearchaeum</taxon>
    </lineage>
</organism>
<dbReference type="EMBL" id="CP042905">
    <property type="protein sequence ID" value="QEE14615.1"/>
    <property type="molecule type" value="Genomic_DNA"/>
</dbReference>